<sequence>MRVIGSFLAAVFPQLICDDVRVSMKAALKRTQQDNRWCLPIVSSISLSFGLRRWRVFIWLLCEPYCQVQTSEMTRSRAVEATEGQTEGHELKSRKRRRQAARQSQEEETEIFVNAPRLKTNPDGACELRRPAKRRRIRSQLVLPDGWEVYKKQIFRVRPPPEVCRSCNDA</sequence>
<evidence type="ECO:0000313" key="3">
    <source>
        <dbReference type="Proteomes" id="UP000186817"/>
    </source>
</evidence>
<gene>
    <name evidence="2" type="ORF">AK812_SmicGene26776</name>
</gene>
<evidence type="ECO:0000313" key="2">
    <source>
        <dbReference type="EMBL" id="OLP91506.1"/>
    </source>
</evidence>
<evidence type="ECO:0000256" key="1">
    <source>
        <dbReference type="SAM" id="MobiDB-lite"/>
    </source>
</evidence>
<dbReference type="Proteomes" id="UP000186817">
    <property type="component" value="Unassembled WGS sequence"/>
</dbReference>
<reference evidence="2 3" key="1">
    <citation type="submission" date="2016-02" db="EMBL/GenBank/DDBJ databases">
        <title>Genome analysis of coral dinoflagellate symbionts highlights evolutionary adaptations to a symbiotic lifestyle.</title>
        <authorList>
            <person name="Aranda M."/>
            <person name="Li Y."/>
            <person name="Liew Y.J."/>
            <person name="Baumgarten S."/>
            <person name="Simakov O."/>
            <person name="Wilson M."/>
            <person name="Piel J."/>
            <person name="Ashoor H."/>
            <person name="Bougouffa S."/>
            <person name="Bajic V.B."/>
            <person name="Ryu T."/>
            <person name="Ravasi T."/>
            <person name="Bayer T."/>
            <person name="Micklem G."/>
            <person name="Kim H."/>
            <person name="Bhak J."/>
            <person name="Lajeunesse T.C."/>
            <person name="Voolstra C.R."/>
        </authorList>
    </citation>
    <scope>NUCLEOTIDE SEQUENCE [LARGE SCALE GENOMIC DNA]</scope>
    <source>
        <strain evidence="2 3">CCMP2467</strain>
    </source>
</reference>
<protein>
    <submittedName>
        <fullName evidence="2">Uncharacterized protein</fullName>
    </submittedName>
</protein>
<dbReference type="AlphaFoldDB" id="A0A1Q9D8N7"/>
<organism evidence="2 3">
    <name type="scientific">Symbiodinium microadriaticum</name>
    <name type="common">Dinoflagellate</name>
    <name type="synonym">Zooxanthella microadriatica</name>
    <dbReference type="NCBI Taxonomy" id="2951"/>
    <lineage>
        <taxon>Eukaryota</taxon>
        <taxon>Sar</taxon>
        <taxon>Alveolata</taxon>
        <taxon>Dinophyceae</taxon>
        <taxon>Suessiales</taxon>
        <taxon>Symbiodiniaceae</taxon>
        <taxon>Symbiodinium</taxon>
    </lineage>
</organism>
<comment type="caution">
    <text evidence="2">The sequence shown here is derived from an EMBL/GenBank/DDBJ whole genome shotgun (WGS) entry which is preliminary data.</text>
</comment>
<accession>A0A1Q9D8N7</accession>
<feature type="region of interest" description="Disordered" evidence="1">
    <location>
        <begin position="78"/>
        <end position="107"/>
    </location>
</feature>
<dbReference type="EMBL" id="LSRX01000661">
    <property type="protein sequence ID" value="OLP91506.1"/>
    <property type="molecule type" value="Genomic_DNA"/>
</dbReference>
<keyword evidence="3" id="KW-1185">Reference proteome</keyword>
<dbReference type="OrthoDB" id="10495834at2759"/>
<name>A0A1Q9D8N7_SYMMI</name>
<feature type="compositionally biased region" description="Basic and acidic residues" evidence="1">
    <location>
        <begin position="78"/>
        <end position="91"/>
    </location>
</feature>
<proteinExistence type="predicted"/>